<evidence type="ECO:0000313" key="2">
    <source>
        <dbReference type="EMBL" id="MFD1783172.1"/>
    </source>
</evidence>
<dbReference type="RefSeq" id="WP_377284317.1">
    <property type="nucleotide sequence ID" value="NZ_JBHRSI010000015.1"/>
</dbReference>
<protein>
    <submittedName>
        <fullName evidence="2">Uncharacterized protein</fullName>
    </submittedName>
</protein>
<reference evidence="3" key="1">
    <citation type="journal article" date="2019" name="Int. J. Syst. Evol. Microbiol.">
        <title>The Global Catalogue of Microorganisms (GCM) 10K type strain sequencing project: providing services to taxonomists for standard genome sequencing and annotation.</title>
        <authorList>
            <consortium name="The Broad Institute Genomics Platform"/>
            <consortium name="The Broad Institute Genome Sequencing Center for Infectious Disease"/>
            <person name="Wu L."/>
            <person name="Ma J."/>
        </authorList>
    </citation>
    <scope>NUCLEOTIDE SEQUENCE [LARGE SCALE GENOMIC DNA]</scope>
    <source>
        <strain evidence="3">DFY28</strain>
    </source>
</reference>
<name>A0ABW4MZZ8_9CAUL</name>
<keyword evidence="1" id="KW-1133">Transmembrane helix</keyword>
<keyword evidence="1" id="KW-0472">Membrane</keyword>
<organism evidence="2 3">
    <name type="scientific">Phenylobacterium terrae</name>
    <dbReference type="NCBI Taxonomy" id="2665495"/>
    <lineage>
        <taxon>Bacteria</taxon>
        <taxon>Pseudomonadati</taxon>
        <taxon>Pseudomonadota</taxon>
        <taxon>Alphaproteobacteria</taxon>
        <taxon>Caulobacterales</taxon>
        <taxon>Caulobacteraceae</taxon>
        <taxon>Phenylobacterium</taxon>
    </lineage>
</organism>
<comment type="caution">
    <text evidence="2">The sequence shown here is derived from an EMBL/GenBank/DDBJ whole genome shotgun (WGS) entry which is preliminary data.</text>
</comment>
<dbReference type="PROSITE" id="PS51257">
    <property type="entry name" value="PROKAR_LIPOPROTEIN"/>
    <property type="match status" value="1"/>
</dbReference>
<gene>
    <name evidence="2" type="ORF">ACFSC0_07185</name>
</gene>
<accession>A0ABW4MZZ8</accession>
<keyword evidence="3" id="KW-1185">Reference proteome</keyword>
<dbReference type="EMBL" id="JBHUEY010000001">
    <property type="protein sequence ID" value="MFD1783172.1"/>
    <property type="molecule type" value="Genomic_DNA"/>
</dbReference>
<dbReference type="Proteomes" id="UP001597237">
    <property type="component" value="Unassembled WGS sequence"/>
</dbReference>
<evidence type="ECO:0000256" key="1">
    <source>
        <dbReference type="SAM" id="Phobius"/>
    </source>
</evidence>
<proteinExistence type="predicted"/>
<evidence type="ECO:0000313" key="3">
    <source>
        <dbReference type="Proteomes" id="UP001597237"/>
    </source>
</evidence>
<keyword evidence="1" id="KW-0812">Transmembrane</keyword>
<feature type="transmembrane region" description="Helical" evidence="1">
    <location>
        <begin position="92"/>
        <end position="113"/>
    </location>
</feature>
<sequence length="127" mass="12936">MNRLVIAKRALGVLSIGIGLAACVAPQRLARMIGLDADPGMMSAFGAREIAAGSGLLSPVEPGPWLWMRVGGDVMDLAALGGAVKPENPRRAVAAAVAAVVGVITILDLALAARATLNRRENEAAAT</sequence>